<accession>A0A2M6Z3U5</accession>
<evidence type="ECO:0000256" key="1">
    <source>
        <dbReference type="SAM" id="Coils"/>
    </source>
</evidence>
<evidence type="ECO:0000313" key="4">
    <source>
        <dbReference type="Proteomes" id="UP000228777"/>
    </source>
</evidence>
<protein>
    <submittedName>
        <fullName evidence="3">Uncharacterized protein</fullName>
    </submittedName>
</protein>
<keyword evidence="1" id="KW-0175">Coiled coil</keyword>
<organism evidence="3 4">
    <name type="scientific">bacterium (Candidatus Gribaldobacteria) CG07_land_8_20_14_0_80_33_18</name>
    <dbReference type="NCBI Taxonomy" id="2014272"/>
    <lineage>
        <taxon>Bacteria</taxon>
        <taxon>Candidatus Gribaldobacteria</taxon>
    </lineage>
</organism>
<feature type="transmembrane region" description="Helical" evidence="2">
    <location>
        <begin position="65"/>
        <end position="92"/>
    </location>
</feature>
<evidence type="ECO:0000256" key="2">
    <source>
        <dbReference type="SAM" id="Phobius"/>
    </source>
</evidence>
<comment type="caution">
    <text evidence="3">The sequence shown here is derived from an EMBL/GenBank/DDBJ whole genome shotgun (WGS) entry which is preliminary data.</text>
</comment>
<proteinExistence type="predicted"/>
<keyword evidence="2" id="KW-1133">Transmembrane helix</keyword>
<feature type="coiled-coil region" evidence="1">
    <location>
        <begin position="246"/>
        <end position="280"/>
    </location>
</feature>
<keyword evidence="2" id="KW-0472">Membrane</keyword>
<feature type="transmembrane region" description="Helical" evidence="2">
    <location>
        <begin position="104"/>
        <end position="126"/>
    </location>
</feature>
<sequence length="1284" mass="146669">MKKKGIKIFFIVFLLVIFLFEAYSAFALEIIYPPVPGAKTPNEIQKEIEAKKLSETDALPYYFQYYFNLFILIGVLICLGALIYGGFLHLVSREKPETLLTARSWVSSALFGLTIITISTLIIYTVNPDLALFRLKRPVFAPAEIPTLPSEKPEATVYQEVPMGRLIDQTLSQLKKPDPTKTEQSLIDVLNSAKAKSEALKTKLKELATITEACTCGTTNCKGEGVLFGCKCIPEFGSNACENKCDEKKLKEIANKQAEVEKAMNELEIERIKIANLEVVYLTNHLNNLRKAQLYLTETDNIIDYSTFSYLQYLAGKAKQKIEIETEYGWPSSLWAEENVIDSATFYFPKANFQNQQVTKETVRLNSFLVLGNISPEEYNFVIQQIINEKLKGDFLKTISEEEWQEIIKEALEEGGLDYLKKTLEELAAKLAEKLTKLFQEKINDKVETAKKEDKCAKFIAAFEEFMEITPEKILLSATTTREFLTNSVLDQWAKWHESGKITKDVLNKDLLGIISKAGQEYLTTTTLNAILETVSLISPKYSQAISKTLSKRVFETFTEGSTTLAFAQKYLKEQAAGALSARNLGKKLGETAANWERKLIENNLIPLIPETTRVIPIIEEALSVGIDILQDITVAYFETYFDWYLGYYAAELESWLTPAMEFIRNLLNKTVKDVFYEVCQISVGKESTFNCRDFFENNLIQHFRTLCQNYLASPEGQKFLKDIDKEIENAQDEKTKQRLYAYKARLENNICSPFTTKFITWMPEEAEHFLTARILDLIKEYGGEEARKMLESSPLDAFPWLKYLKYTLYDLMLDPDLYQDEETKKSVRNTKEILETSLLTYLERTGYINKSLLELMPYSQTTIKDLLCQEEQRTQETEEQRKTRLDYCHTLFTSVRTLVSEHPIKIDETHSISITNDSILSIINTLRDLQQLNKLEKVLDLFPFNPIGHLVNLINQYLKDEDIPCFTKIIIRQIFPQSIPNFIGNETFSEKCYQLDNPFYPYLGEEKALNGLSLPLGLSQPELAYAISNPMWDVFLPEWLKNTLNKSLTEIFPFLGEPLTNSLSDVIKKCANAPDPAPGTTITSFTVIKETPNPIPDKPPIVGPVKIEISKDTRDKCKILNTSLVNLCIEYGEYEKDGKHFSCKEALGQSIKSWLEKKFNWLFSKKLMEYIFPDCWKRTYGDIFGLNKEEREKIADEVADQLLKEIDIANEIDKALQEKSDSIAGSIVDKLVAKIAEKTGQNLSQTKIKEITEEISKFIQGLSETALKDTIEKGMLLNSLKNL</sequence>
<evidence type="ECO:0000313" key="3">
    <source>
        <dbReference type="EMBL" id="PIU46997.1"/>
    </source>
</evidence>
<keyword evidence="2" id="KW-0812">Transmembrane</keyword>
<dbReference type="EMBL" id="PEWP01000019">
    <property type="protein sequence ID" value="PIU46997.1"/>
    <property type="molecule type" value="Genomic_DNA"/>
</dbReference>
<dbReference type="Proteomes" id="UP000228777">
    <property type="component" value="Unassembled WGS sequence"/>
</dbReference>
<name>A0A2M6Z3U5_9BACT</name>
<gene>
    <name evidence="3" type="ORF">COS93_01140</name>
</gene>
<reference evidence="4" key="1">
    <citation type="submission" date="2017-09" db="EMBL/GenBank/DDBJ databases">
        <title>Depth-based differentiation of microbial function through sediment-hosted aquifers and enrichment of novel symbionts in the deep terrestrial subsurface.</title>
        <authorList>
            <person name="Probst A.J."/>
            <person name="Ladd B."/>
            <person name="Jarett J.K."/>
            <person name="Geller-Mcgrath D.E."/>
            <person name="Sieber C.M.K."/>
            <person name="Emerson J.B."/>
            <person name="Anantharaman K."/>
            <person name="Thomas B.C."/>
            <person name="Malmstrom R."/>
            <person name="Stieglmeier M."/>
            <person name="Klingl A."/>
            <person name="Woyke T."/>
            <person name="Ryan C.M."/>
            <person name="Banfield J.F."/>
        </authorList>
    </citation>
    <scope>NUCLEOTIDE SEQUENCE [LARGE SCALE GENOMIC DNA]</scope>
</reference>